<reference evidence="1" key="1">
    <citation type="submission" date="2020-07" db="EMBL/GenBank/DDBJ databases">
        <authorList>
            <person name="Nieuwenhuis M."/>
            <person name="Van De Peppel L.J.J."/>
        </authorList>
    </citation>
    <scope>NUCLEOTIDE SEQUENCE</scope>
    <source>
        <strain evidence="1">AP01</strain>
        <tissue evidence="1">Mycelium</tissue>
    </source>
</reference>
<keyword evidence="2" id="KW-1185">Reference proteome</keyword>
<reference evidence="1" key="2">
    <citation type="submission" date="2021-10" db="EMBL/GenBank/DDBJ databases">
        <title>Phylogenomics reveals ancestral predisposition of the termite-cultivated fungus Termitomyces towards a domesticated lifestyle.</title>
        <authorList>
            <person name="Auxier B."/>
            <person name="Grum-Grzhimaylo A."/>
            <person name="Cardenas M.E."/>
            <person name="Lodge J.D."/>
            <person name="Laessoe T."/>
            <person name="Pedersen O."/>
            <person name="Smith M.E."/>
            <person name="Kuyper T.W."/>
            <person name="Franco-Molano E.A."/>
            <person name="Baroni T.J."/>
            <person name="Aanen D.K."/>
        </authorList>
    </citation>
    <scope>NUCLEOTIDE SEQUENCE</scope>
    <source>
        <strain evidence="1">AP01</strain>
        <tissue evidence="1">Mycelium</tissue>
    </source>
</reference>
<evidence type="ECO:0000313" key="1">
    <source>
        <dbReference type="EMBL" id="KAG5641155.1"/>
    </source>
</evidence>
<sequence>MPNAAAIDGKVLDVSISGQTGNRVAGRPNLAERAPVYIRQFAGTGTGPNARDGSIEGDGYLTYTVVNNATYNVAACLNFCTSVNGCGGFLSPPFSFPSSCDHPHTR</sequence>
<accession>A0A9P7G5F1</accession>
<dbReference type="OrthoDB" id="3116195at2759"/>
<proteinExistence type="predicted"/>
<dbReference type="EMBL" id="JABCKV010000376">
    <property type="protein sequence ID" value="KAG5641155.1"/>
    <property type="molecule type" value="Genomic_DNA"/>
</dbReference>
<gene>
    <name evidence="1" type="ORF">DXG03_005881</name>
</gene>
<protein>
    <submittedName>
        <fullName evidence="1">Uncharacterized protein</fullName>
    </submittedName>
</protein>
<dbReference type="Proteomes" id="UP000775547">
    <property type="component" value="Unassembled WGS sequence"/>
</dbReference>
<comment type="caution">
    <text evidence="1">The sequence shown here is derived from an EMBL/GenBank/DDBJ whole genome shotgun (WGS) entry which is preliminary data.</text>
</comment>
<name>A0A9P7G5F1_9AGAR</name>
<evidence type="ECO:0000313" key="2">
    <source>
        <dbReference type="Proteomes" id="UP000775547"/>
    </source>
</evidence>
<dbReference type="AlphaFoldDB" id="A0A9P7G5F1"/>
<organism evidence="1 2">
    <name type="scientific">Asterophora parasitica</name>
    <dbReference type="NCBI Taxonomy" id="117018"/>
    <lineage>
        <taxon>Eukaryota</taxon>
        <taxon>Fungi</taxon>
        <taxon>Dikarya</taxon>
        <taxon>Basidiomycota</taxon>
        <taxon>Agaricomycotina</taxon>
        <taxon>Agaricomycetes</taxon>
        <taxon>Agaricomycetidae</taxon>
        <taxon>Agaricales</taxon>
        <taxon>Tricholomatineae</taxon>
        <taxon>Lyophyllaceae</taxon>
        <taxon>Asterophora</taxon>
    </lineage>
</organism>